<dbReference type="InterPro" id="IPR013780">
    <property type="entry name" value="Glyco_hydro_b"/>
</dbReference>
<keyword evidence="3" id="KW-0326">Glycosidase</keyword>
<comment type="similarity">
    <text evidence="1">Belongs to the glycosyl hydrolase 13 family.</text>
</comment>
<dbReference type="PANTHER" id="PTHR10357">
    <property type="entry name" value="ALPHA-AMYLASE FAMILY MEMBER"/>
    <property type="match status" value="1"/>
</dbReference>
<dbReference type="Pfam" id="PF00128">
    <property type="entry name" value="Alpha-amylase"/>
    <property type="match status" value="1"/>
</dbReference>
<dbReference type="Gene3D" id="3.20.20.80">
    <property type="entry name" value="Glycosidases"/>
    <property type="match status" value="1"/>
</dbReference>
<keyword evidence="7" id="KW-1185">Reference proteome</keyword>
<dbReference type="InParanoid" id="A0A0H2RH77"/>
<dbReference type="GO" id="GO:0005987">
    <property type="term" value="P:sucrose catabolic process"/>
    <property type="evidence" value="ECO:0007669"/>
    <property type="project" value="TreeGrafter"/>
</dbReference>
<reference evidence="6 7" key="1">
    <citation type="submission" date="2015-04" db="EMBL/GenBank/DDBJ databases">
        <title>Complete genome sequence of Schizopora paradoxa KUC8140, a cosmopolitan wood degrader in East Asia.</title>
        <authorList>
            <consortium name="DOE Joint Genome Institute"/>
            <person name="Min B."/>
            <person name="Park H."/>
            <person name="Jang Y."/>
            <person name="Kim J.-J."/>
            <person name="Kim K.H."/>
            <person name="Pangilinan J."/>
            <person name="Lipzen A."/>
            <person name="Riley R."/>
            <person name="Grigoriev I.V."/>
            <person name="Spatafora J.W."/>
            <person name="Choi I.-G."/>
        </authorList>
    </citation>
    <scope>NUCLEOTIDE SEQUENCE [LARGE SCALE GENOMIC DNA]</scope>
    <source>
        <strain evidence="6 7">KUC8140</strain>
    </source>
</reference>
<dbReference type="GO" id="GO:0033934">
    <property type="term" value="F:glucan 1,4-alpha-maltotriohydrolase activity"/>
    <property type="evidence" value="ECO:0007669"/>
    <property type="project" value="TreeGrafter"/>
</dbReference>
<dbReference type="FunFam" id="3.90.400.10:FF:000004">
    <property type="entry name" value="Oligo-1,6-glucosidase"/>
    <property type="match status" value="1"/>
</dbReference>
<accession>A0A0H2RH77</accession>
<evidence type="ECO:0000259" key="5">
    <source>
        <dbReference type="SMART" id="SM00642"/>
    </source>
</evidence>
<gene>
    <name evidence="6" type="ORF">SCHPADRAFT_906227</name>
</gene>
<dbReference type="FunFam" id="3.20.20.80:FF:000087">
    <property type="entry name" value="Oligo-1,6-glucosidase IMA1"/>
    <property type="match status" value="1"/>
</dbReference>
<evidence type="ECO:0000256" key="2">
    <source>
        <dbReference type="ARBA" id="ARBA00022801"/>
    </source>
</evidence>
<dbReference type="FunCoup" id="A0A0H2RH77">
    <property type="interactions" value="40"/>
</dbReference>
<evidence type="ECO:0000313" key="7">
    <source>
        <dbReference type="Proteomes" id="UP000053477"/>
    </source>
</evidence>
<dbReference type="SMART" id="SM00642">
    <property type="entry name" value="Aamy"/>
    <property type="match status" value="1"/>
</dbReference>
<dbReference type="GO" id="GO:0004575">
    <property type="term" value="F:sucrose alpha-glucosidase activity"/>
    <property type="evidence" value="ECO:0007669"/>
    <property type="project" value="TreeGrafter"/>
</dbReference>
<dbReference type="GO" id="GO:0004574">
    <property type="term" value="F:oligo-1,6-glucosidase activity"/>
    <property type="evidence" value="ECO:0007669"/>
    <property type="project" value="TreeGrafter"/>
</dbReference>
<sequence length="637" mass="73370">MDHEANIVRIHELSIRDSVSLLRSTMSSSTSSNATHLDLQRRVWWKEAVIYQIYPSSFCDSNGDGIGDINGIITKLDYLKDLGVDALWLCPIFKSPQVDMGYDISDYCDIDPRYGTLQDWDRLVAEMHARNMKIIMDLVANHTSDQHEWFQESRSSNSNPKRDWYYWRPPKFDANGERLPPNNWKSMQQVSAWDWDETTGEYYLHLYDQAQPDLNWENPEVRAAVHSAMKFWLDRGCDGFRLDVINKISKVPGLPDAPIVNPDEYLQPAGVMYVNGPRVHEFIKEMDKNVLSKYDEIMTVGEVPMTQDMDALAKYVLPANHELNMVFQFQLMEIDASGPKEHLRHLEPKPWTVEELREVVSRWQMYRREDGFWNTIFIENHDTGRSVSRFGSDTPQWRAVTAKLLAMLQITQSGTLYVYQGEEIGMANVPTSWGIEEYKDVASLVYYNQILRERTERAKGGAVDMSDILSALQKKGRDNARTPMQWDASENAGFGAGTPWMRVNDDYKNWNVQEQLNRSDSTLAFWKKALRLRKEHEVLVYGDFRLLDEPAHHETVFAFSRSLGKAFVIVLLNFSDKEATVNFEHASAEETSEATLLLSNYEEAGAEIPLVPTQMQTFAHGSFSAKLRGYEGRIYSM</sequence>
<dbReference type="InterPro" id="IPR017853">
    <property type="entry name" value="GH"/>
</dbReference>
<dbReference type="FunFam" id="3.20.20.80:FF:000064">
    <property type="entry name" value="Oligo-1,6-glucosidase"/>
    <property type="match status" value="1"/>
</dbReference>
<organism evidence="6 7">
    <name type="scientific">Schizopora paradoxa</name>
    <dbReference type="NCBI Taxonomy" id="27342"/>
    <lineage>
        <taxon>Eukaryota</taxon>
        <taxon>Fungi</taxon>
        <taxon>Dikarya</taxon>
        <taxon>Basidiomycota</taxon>
        <taxon>Agaricomycotina</taxon>
        <taxon>Agaricomycetes</taxon>
        <taxon>Hymenochaetales</taxon>
        <taxon>Schizoporaceae</taxon>
        <taxon>Schizopora</taxon>
    </lineage>
</organism>
<protein>
    <submittedName>
        <fullName evidence="6">Glycoside hydrolase family 13 protein</fullName>
    </submittedName>
</protein>
<dbReference type="STRING" id="27342.A0A0H2RH77"/>
<evidence type="ECO:0000256" key="1">
    <source>
        <dbReference type="ARBA" id="ARBA00008061"/>
    </source>
</evidence>
<name>A0A0H2RH77_9AGAM</name>
<evidence type="ECO:0000313" key="6">
    <source>
        <dbReference type="EMBL" id="KLO11209.1"/>
    </source>
</evidence>
<dbReference type="SUPFAM" id="SSF51011">
    <property type="entry name" value="Glycosyl hydrolase domain"/>
    <property type="match status" value="1"/>
</dbReference>
<dbReference type="Gene3D" id="2.60.40.1180">
    <property type="entry name" value="Golgi alpha-mannosidase II"/>
    <property type="match status" value="1"/>
</dbReference>
<evidence type="ECO:0000256" key="4">
    <source>
        <dbReference type="ARBA" id="ARBA00026248"/>
    </source>
</evidence>
<keyword evidence="4" id="KW-0462">Maltose metabolism</keyword>
<dbReference type="InterPro" id="IPR045857">
    <property type="entry name" value="O16G_dom_2"/>
</dbReference>
<keyword evidence="2 6" id="KW-0378">Hydrolase</keyword>
<dbReference type="GO" id="GO:0004556">
    <property type="term" value="F:alpha-amylase activity"/>
    <property type="evidence" value="ECO:0007669"/>
    <property type="project" value="TreeGrafter"/>
</dbReference>
<dbReference type="SUPFAM" id="SSF51445">
    <property type="entry name" value="(Trans)glycosidases"/>
    <property type="match status" value="1"/>
</dbReference>
<proteinExistence type="inferred from homology"/>
<dbReference type="AlphaFoldDB" id="A0A0H2RH77"/>
<dbReference type="OrthoDB" id="1740265at2759"/>
<feature type="domain" description="Glycosyl hydrolase family 13 catalytic" evidence="5">
    <location>
        <begin position="52"/>
        <end position="481"/>
    </location>
</feature>
<dbReference type="EMBL" id="KQ086006">
    <property type="protein sequence ID" value="KLO11209.1"/>
    <property type="molecule type" value="Genomic_DNA"/>
</dbReference>
<evidence type="ECO:0000256" key="3">
    <source>
        <dbReference type="ARBA" id="ARBA00023295"/>
    </source>
</evidence>
<dbReference type="CDD" id="cd11333">
    <property type="entry name" value="AmyAc_SI_OligoGlu_DGase"/>
    <property type="match status" value="1"/>
</dbReference>
<dbReference type="GO" id="GO:0000025">
    <property type="term" value="P:maltose catabolic process"/>
    <property type="evidence" value="ECO:0007669"/>
    <property type="project" value="TreeGrafter"/>
</dbReference>
<dbReference type="InterPro" id="IPR006047">
    <property type="entry name" value="GH13_cat_dom"/>
</dbReference>
<dbReference type="Proteomes" id="UP000053477">
    <property type="component" value="Unassembled WGS sequence"/>
</dbReference>
<dbReference type="PANTHER" id="PTHR10357:SF179">
    <property type="entry name" value="NEUTRAL AND BASIC AMINO ACID TRANSPORT PROTEIN RBAT"/>
    <property type="match status" value="1"/>
</dbReference>
<dbReference type="Gene3D" id="3.90.400.10">
    <property type="entry name" value="Oligo-1,6-glucosidase, Domain 2"/>
    <property type="match status" value="1"/>
</dbReference>